<reference evidence="1 2" key="1">
    <citation type="submission" date="2019-11" db="EMBL/GenBank/DDBJ databases">
        <title>Draft Whole-Genome sequence of the marine photosynthetic bacterium Rhodovulum strictum DSM 11289.</title>
        <authorList>
            <person name="Kyndt J.A."/>
            <person name="Meyer T.E."/>
        </authorList>
    </citation>
    <scope>NUCLEOTIDE SEQUENCE [LARGE SCALE GENOMIC DNA]</scope>
    <source>
        <strain evidence="1 2">DSM 11289</strain>
    </source>
</reference>
<comment type="caution">
    <text evidence="1">The sequence shown here is derived from an EMBL/GenBank/DDBJ whole genome shotgun (WGS) entry which is preliminary data.</text>
</comment>
<sequence length="119" mass="13468">MTPVAHAKVEDVNMWFSHIDSPRVRARLEALESEEEISLEVDDIIGRWCRMKTGRDGRKSDGLRPIGPMRDVWMRWFHEEKGKVVTVRPVTMADDVAASASALMVEWTSPEDEAAFAGL</sequence>
<dbReference type="Proteomes" id="UP000466730">
    <property type="component" value="Unassembled WGS sequence"/>
</dbReference>
<dbReference type="OrthoDB" id="8369756at2"/>
<proteinExistence type="predicted"/>
<evidence type="ECO:0000313" key="1">
    <source>
        <dbReference type="EMBL" id="MRH21663.1"/>
    </source>
</evidence>
<dbReference type="RefSeq" id="WP_153748963.1">
    <property type="nucleotide sequence ID" value="NZ_BAAADI010000020.1"/>
</dbReference>
<evidence type="ECO:0000313" key="2">
    <source>
        <dbReference type="Proteomes" id="UP000466730"/>
    </source>
</evidence>
<accession>A0A844BL34</accession>
<name>A0A844BL34_9RHOB</name>
<protein>
    <submittedName>
        <fullName evidence="1">Uncharacterized protein</fullName>
    </submittedName>
</protein>
<gene>
    <name evidence="1" type="ORF">GH815_11725</name>
</gene>
<dbReference type="AlphaFoldDB" id="A0A844BL34"/>
<dbReference type="EMBL" id="WJPO01000018">
    <property type="protein sequence ID" value="MRH21663.1"/>
    <property type="molecule type" value="Genomic_DNA"/>
</dbReference>
<keyword evidence="2" id="KW-1185">Reference proteome</keyword>
<organism evidence="1 2">
    <name type="scientific">Rhodovulum strictum</name>
    <dbReference type="NCBI Taxonomy" id="58314"/>
    <lineage>
        <taxon>Bacteria</taxon>
        <taxon>Pseudomonadati</taxon>
        <taxon>Pseudomonadota</taxon>
        <taxon>Alphaproteobacteria</taxon>
        <taxon>Rhodobacterales</taxon>
        <taxon>Paracoccaceae</taxon>
        <taxon>Rhodovulum</taxon>
    </lineage>
</organism>